<name>A0A5C8NRF8_9BURK</name>
<evidence type="ECO:0000313" key="3">
    <source>
        <dbReference type="Proteomes" id="UP000321548"/>
    </source>
</evidence>
<dbReference type="Proteomes" id="UP000321548">
    <property type="component" value="Unassembled WGS sequence"/>
</dbReference>
<dbReference type="EMBL" id="VDUY01000006">
    <property type="protein sequence ID" value="TXL64345.1"/>
    <property type="molecule type" value="Genomic_DNA"/>
</dbReference>
<organism evidence="2 3">
    <name type="scientific">Zeimonas arvi</name>
    <dbReference type="NCBI Taxonomy" id="2498847"/>
    <lineage>
        <taxon>Bacteria</taxon>
        <taxon>Pseudomonadati</taxon>
        <taxon>Pseudomonadota</taxon>
        <taxon>Betaproteobacteria</taxon>
        <taxon>Burkholderiales</taxon>
        <taxon>Burkholderiaceae</taxon>
        <taxon>Zeimonas</taxon>
    </lineage>
</organism>
<evidence type="ECO:0000259" key="1">
    <source>
        <dbReference type="Pfam" id="PF00975"/>
    </source>
</evidence>
<dbReference type="PANTHER" id="PTHR42103">
    <property type="entry name" value="ALPHA/BETA-HYDROLASES SUPERFAMILY PROTEIN"/>
    <property type="match status" value="1"/>
</dbReference>
<protein>
    <submittedName>
        <fullName evidence="2">Alpha/beta hydrolase</fullName>
    </submittedName>
</protein>
<feature type="domain" description="Thioesterase" evidence="1">
    <location>
        <begin position="103"/>
        <end position="149"/>
    </location>
</feature>
<comment type="caution">
    <text evidence="2">The sequence shown here is derived from an EMBL/GenBank/DDBJ whole genome shotgun (WGS) entry which is preliminary data.</text>
</comment>
<dbReference type="Pfam" id="PF00975">
    <property type="entry name" value="Thioesterase"/>
    <property type="match status" value="1"/>
</dbReference>
<dbReference type="InterPro" id="IPR001031">
    <property type="entry name" value="Thioesterase"/>
</dbReference>
<dbReference type="Gene3D" id="3.40.50.1820">
    <property type="entry name" value="alpha/beta hydrolase"/>
    <property type="match status" value="1"/>
</dbReference>
<dbReference type="AlphaFoldDB" id="A0A5C8NRF8"/>
<gene>
    <name evidence="2" type="ORF">FHP08_14720</name>
</gene>
<dbReference type="OrthoDB" id="9800435at2"/>
<dbReference type="GO" id="GO:0016787">
    <property type="term" value="F:hydrolase activity"/>
    <property type="evidence" value="ECO:0007669"/>
    <property type="project" value="UniProtKB-KW"/>
</dbReference>
<reference evidence="2 3" key="1">
    <citation type="submission" date="2019-06" db="EMBL/GenBank/DDBJ databases">
        <title>Quisquiliibacterium sp. nov., isolated from a maize field.</title>
        <authorList>
            <person name="Lin S.-Y."/>
            <person name="Tsai C.-F."/>
            <person name="Young C.-C."/>
        </authorList>
    </citation>
    <scope>NUCLEOTIDE SEQUENCE [LARGE SCALE GENOMIC DNA]</scope>
    <source>
        <strain evidence="2 3">CC-CFT501</strain>
    </source>
</reference>
<dbReference type="PANTHER" id="PTHR42103:SF2">
    <property type="entry name" value="AB HYDROLASE-1 DOMAIN-CONTAINING PROTEIN"/>
    <property type="match status" value="1"/>
</dbReference>
<dbReference type="InterPro" id="IPR029058">
    <property type="entry name" value="AB_hydrolase_fold"/>
</dbReference>
<evidence type="ECO:0000313" key="2">
    <source>
        <dbReference type="EMBL" id="TXL64345.1"/>
    </source>
</evidence>
<dbReference type="RefSeq" id="WP_147705404.1">
    <property type="nucleotide sequence ID" value="NZ_VDUY01000006.1"/>
</dbReference>
<dbReference type="SUPFAM" id="SSF53474">
    <property type="entry name" value="alpha/beta-Hydrolases"/>
    <property type="match status" value="1"/>
</dbReference>
<keyword evidence="3" id="KW-1185">Reference proteome</keyword>
<keyword evidence="2" id="KW-0378">Hydrolase</keyword>
<sequence length="220" mass="23159">MTAGTRLLTIPGPSGRIDVAIDLPAGRATGVAVIAHPHPLFGGTRDNKVVQTLARALLATGHACWRPNFRGVGESEGTYDEGRAETEDLLAVVAAARSHESADPQAAAALVLAGFSFGSFVQTRVASRLREQGAPARRLVLVGTAASRFAVEPVPPDTLVIHGELDDTVPLQSVFDWARPQDLPVVVIPGADHFFHRRLPLIKRLVVGALGHGSEAAPAD</sequence>
<accession>A0A5C8NRF8</accession>
<proteinExistence type="predicted"/>